<feature type="region of interest" description="Disordered" evidence="2">
    <location>
        <begin position="328"/>
        <end position="533"/>
    </location>
</feature>
<evidence type="ECO:0000256" key="2">
    <source>
        <dbReference type="SAM" id="MobiDB-lite"/>
    </source>
</evidence>
<evidence type="ECO:0000256" key="1">
    <source>
        <dbReference type="SAM" id="Coils"/>
    </source>
</evidence>
<feature type="region of interest" description="Disordered" evidence="2">
    <location>
        <begin position="165"/>
        <end position="209"/>
    </location>
</feature>
<feature type="compositionally biased region" description="Polar residues" evidence="2">
    <location>
        <begin position="561"/>
        <end position="571"/>
    </location>
</feature>
<feature type="region of interest" description="Disordered" evidence="2">
    <location>
        <begin position="1"/>
        <end position="115"/>
    </location>
</feature>
<feature type="compositionally biased region" description="Polar residues" evidence="2">
    <location>
        <begin position="341"/>
        <end position="352"/>
    </location>
</feature>
<protein>
    <submittedName>
        <fullName evidence="3">Uncharacterized protein</fullName>
    </submittedName>
</protein>
<reference evidence="3 4" key="1">
    <citation type="submission" date="2024-07" db="EMBL/GenBank/DDBJ databases">
        <title>Draft sequence of the Neodothiora populina.</title>
        <authorList>
            <person name="Drown D.D."/>
            <person name="Schuette U.S."/>
            <person name="Buechlein A.B."/>
            <person name="Rusch D.R."/>
            <person name="Winton L.W."/>
            <person name="Adams G.A."/>
        </authorList>
    </citation>
    <scope>NUCLEOTIDE SEQUENCE [LARGE SCALE GENOMIC DNA]</scope>
    <source>
        <strain evidence="3 4">CPC 39397</strain>
    </source>
</reference>
<dbReference type="EMBL" id="JBFMKM010000004">
    <property type="protein sequence ID" value="KAL1306925.1"/>
    <property type="molecule type" value="Genomic_DNA"/>
</dbReference>
<dbReference type="Proteomes" id="UP001562354">
    <property type="component" value="Unassembled WGS sequence"/>
</dbReference>
<proteinExistence type="predicted"/>
<evidence type="ECO:0000313" key="3">
    <source>
        <dbReference type="EMBL" id="KAL1306925.1"/>
    </source>
</evidence>
<feature type="compositionally biased region" description="Low complexity" evidence="2">
    <location>
        <begin position="492"/>
        <end position="509"/>
    </location>
</feature>
<dbReference type="RefSeq" id="XP_069203197.1">
    <property type="nucleotide sequence ID" value="XM_069345369.1"/>
</dbReference>
<evidence type="ECO:0000313" key="4">
    <source>
        <dbReference type="Proteomes" id="UP001562354"/>
    </source>
</evidence>
<organism evidence="3 4">
    <name type="scientific">Neodothiora populina</name>
    <dbReference type="NCBI Taxonomy" id="2781224"/>
    <lineage>
        <taxon>Eukaryota</taxon>
        <taxon>Fungi</taxon>
        <taxon>Dikarya</taxon>
        <taxon>Ascomycota</taxon>
        <taxon>Pezizomycotina</taxon>
        <taxon>Dothideomycetes</taxon>
        <taxon>Dothideomycetidae</taxon>
        <taxon>Dothideales</taxon>
        <taxon>Dothioraceae</taxon>
        <taxon>Neodothiora</taxon>
    </lineage>
</organism>
<feature type="compositionally biased region" description="Acidic residues" evidence="2">
    <location>
        <begin position="510"/>
        <end position="522"/>
    </location>
</feature>
<sequence length="761" mass="83464">MQLHFRPSASLEHKPLPSLPIPGSPTLTNPDMVLPDRDSISWSTPPRSSRPPSPSYLLKRPRQEQTSDHHEESRESVQRSNSKRSPPRRSSATAQQGLVLQASPARRAQYRYSDVALGSSPTVSYAYASGTRDRFLEDEQKRLSMSASSICSDDLKAMRSSAFVGFDSSRDDGEEDEDDTSTLGDTELDLATPSEKWHAGDQIEPPETEESAVTLMRAEMILANAKKRLNLMDQNLRGAREMVAPLTAANLRRATSLSSAFLQPAYYYGRAKYTGHEQLETRSRQQSDPAHGSDPFSHQRIFSESATSPILPERPFTSLSRVVIPVNHSGPSWKSNPLRGSRSQEQLTSGGRQTPRLLHEGLHGPPPLAPLPENDVQTTPQNRIPSRVSSRRSSTAGDLREQMVELKGRISNLKERAREDSLRRRSMQQLRQASPLADSTPVQPANPRPSLGSPINYSSAPQRRFSPDDIFGGSLPTVESVESTSSIDDTHSVSGNSPSSSISRGTITDISEETESESVYEDAADHPAAMPTRHEDREDAFDYGNFFLHSSMGTIGRQRGDSISSTDSSETARGLDAVIEVPPTPETPEVLRDIEKSYHIRKKSADSIVSAASFATAREGLKSGRQTPVTTAGWLAPKTRSGRSTAQSMERTDSGHNMPLAQKIVAAKPAATRIRSFSRPAYKQFTSRKETSTSTVATTTTKVKEHPLGMKDKALVFSLIESLKHICEQLQTEAEDGPESELLRQKLEAAAGILNGSITHA</sequence>
<feature type="compositionally biased region" description="Basic and acidic residues" evidence="2">
    <location>
        <begin position="398"/>
        <end position="423"/>
    </location>
</feature>
<gene>
    <name evidence="3" type="ORF">AAFC00_005568</name>
</gene>
<feature type="region of interest" description="Disordered" evidence="2">
    <location>
        <begin position="554"/>
        <end position="573"/>
    </location>
</feature>
<feature type="compositionally biased region" description="Basic and acidic residues" evidence="2">
    <location>
        <begin position="61"/>
        <end position="77"/>
    </location>
</feature>
<feature type="coiled-coil region" evidence="1">
    <location>
        <begin position="215"/>
        <end position="242"/>
    </location>
</feature>
<dbReference type="GeneID" id="95979267"/>
<accession>A0ABR3PMC1</accession>
<feature type="compositionally biased region" description="Polar residues" evidence="2">
    <location>
        <begin position="375"/>
        <end position="384"/>
    </location>
</feature>
<feature type="region of interest" description="Disordered" evidence="2">
    <location>
        <begin position="278"/>
        <end position="297"/>
    </location>
</feature>
<feature type="region of interest" description="Disordered" evidence="2">
    <location>
        <begin position="635"/>
        <end position="654"/>
    </location>
</feature>
<keyword evidence="4" id="KW-1185">Reference proteome</keyword>
<keyword evidence="1" id="KW-0175">Coiled coil</keyword>
<name>A0ABR3PMC1_9PEZI</name>
<comment type="caution">
    <text evidence="3">The sequence shown here is derived from an EMBL/GenBank/DDBJ whole genome shotgun (WGS) entry which is preliminary data.</text>
</comment>